<organism evidence="19">
    <name type="scientific">plant metagenome</name>
    <dbReference type="NCBI Taxonomy" id="1297885"/>
    <lineage>
        <taxon>unclassified sequences</taxon>
        <taxon>metagenomes</taxon>
        <taxon>organismal metagenomes</taxon>
    </lineage>
</organism>
<evidence type="ECO:0000256" key="4">
    <source>
        <dbReference type="ARBA" id="ARBA00006432"/>
    </source>
</evidence>
<dbReference type="FunFam" id="3.30.300.30:FF:000006">
    <property type="entry name" value="Long-chain-fatty-acid--CoA ligase FadD"/>
    <property type="match status" value="1"/>
</dbReference>
<keyword evidence="11 15" id="KW-0472">Membrane</keyword>
<dbReference type="AlphaFoldDB" id="A0A484R8I1"/>
<evidence type="ECO:0000256" key="12">
    <source>
        <dbReference type="ARBA" id="ARBA00026121"/>
    </source>
</evidence>
<dbReference type="FunFam" id="3.40.50.12780:FF:000003">
    <property type="entry name" value="Long-chain-fatty-acid--CoA ligase FadD"/>
    <property type="match status" value="1"/>
</dbReference>
<dbReference type="Pfam" id="PF13193">
    <property type="entry name" value="AMP-binding_C"/>
    <property type="match status" value="1"/>
</dbReference>
<dbReference type="Gene3D" id="3.30.300.30">
    <property type="match status" value="1"/>
</dbReference>
<feature type="transmembrane region" description="Helical" evidence="15">
    <location>
        <begin position="88"/>
        <end position="110"/>
    </location>
</feature>
<dbReference type="InterPro" id="IPR050237">
    <property type="entry name" value="ATP-dep_AMP-bd_enzyme"/>
</dbReference>
<dbReference type="Gene3D" id="3.40.50.12780">
    <property type="entry name" value="N-terminal domain of ligase-like"/>
    <property type="match status" value="1"/>
</dbReference>
<dbReference type="GO" id="GO:0004467">
    <property type="term" value="F:long-chain fatty acid-CoA ligase activity"/>
    <property type="evidence" value="ECO:0007669"/>
    <property type="project" value="UniProtKB-EC"/>
</dbReference>
<dbReference type="PANTHER" id="PTHR43767">
    <property type="entry name" value="LONG-CHAIN-FATTY-ACID--COA LIGASE"/>
    <property type="match status" value="1"/>
</dbReference>
<evidence type="ECO:0000259" key="16">
    <source>
        <dbReference type="Pfam" id="PF00501"/>
    </source>
</evidence>
<dbReference type="InterPro" id="IPR045851">
    <property type="entry name" value="AMP-bd_C_sf"/>
</dbReference>
<evidence type="ECO:0000256" key="11">
    <source>
        <dbReference type="ARBA" id="ARBA00023136"/>
    </source>
</evidence>
<dbReference type="InterPro" id="IPR025110">
    <property type="entry name" value="AMP-bd_C"/>
</dbReference>
<keyword evidence="15" id="KW-0812">Transmembrane</keyword>
<dbReference type="InterPro" id="IPR020845">
    <property type="entry name" value="AMP-binding_CS"/>
</dbReference>
<name>A0A484R8I1_9ZZZZ</name>
<dbReference type="CDD" id="cd05936">
    <property type="entry name" value="FC-FACS_FadD_like"/>
    <property type="match status" value="1"/>
</dbReference>
<comment type="subcellular location">
    <subcellularLocation>
        <location evidence="2">Membrane</location>
        <topology evidence="2">Peripheral membrane protein</topology>
    </subcellularLocation>
</comment>
<accession>A0A484R8I1</accession>
<dbReference type="InterPro" id="IPR000873">
    <property type="entry name" value="AMP-dep_synth/lig_dom"/>
</dbReference>
<dbReference type="EMBL" id="CAADIO010000028">
    <property type="protein sequence ID" value="VFR92366.1"/>
    <property type="molecule type" value="Genomic_DNA"/>
</dbReference>
<feature type="domain" description="AMP-dependent synthetase/ligase" evidence="16">
    <location>
        <begin position="34"/>
        <end position="424"/>
    </location>
</feature>
<reference evidence="19" key="1">
    <citation type="submission" date="2019-03" db="EMBL/GenBank/DDBJ databases">
        <authorList>
            <person name="Danneels B."/>
        </authorList>
    </citation>
    <scope>NUCLEOTIDE SEQUENCE</scope>
</reference>
<dbReference type="GO" id="GO:0016020">
    <property type="term" value="C:membrane"/>
    <property type="evidence" value="ECO:0007669"/>
    <property type="project" value="UniProtKB-SubCell"/>
</dbReference>
<keyword evidence="7" id="KW-0276">Fatty acid metabolism</keyword>
<evidence type="ECO:0000256" key="3">
    <source>
        <dbReference type="ARBA" id="ARBA00005005"/>
    </source>
</evidence>
<evidence type="ECO:0000256" key="8">
    <source>
        <dbReference type="ARBA" id="ARBA00022840"/>
    </source>
</evidence>
<keyword evidence="9" id="KW-0460">Magnesium</keyword>
<evidence type="ECO:0000313" key="20">
    <source>
        <dbReference type="EMBL" id="VFR71524.1"/>
    </source>
</evidence>
<comment type="pathway">
    <text evidence="3">Lipid metabolism; fatty acid beta-oxidation.</text>
</comment>
<dbReference type="PROSITE" id="PS00455">
    <property type="entry name" value="AMP_BINDING"/>
    <property type="match status" value="1"/>
</dbReference>
<evidence type="ECO:0000256" key="1">
    <source>
        <dbReference type="ARBA" id="ARBA00001946"/>
    </source>
</evidence>
<proteinExistence type="inferred from homology"/>
<evidence type="ECO:0000256" key="9">
    <source>
        <dbReference type="ARBA" id="ARBA00022842"/>
    </source>
</evidence>
<keyword evidence="10" id="KW-0443">Lipid metabolism</keyword>
<evidence type="ECO:0000256" key="7">
    <source>
        <dbReference type="ARBA" id="ARBA00022832"/>
    </source>
</evidence>
<dbReference type="EMBL" id="CAADIG010000021">
    <property type="protein sequence ID" value="VFR46365.1"/>
    <property type="molecule type" value="Genomic_DNA"/>
</dbReference>
<protein>
    <recommendedName>
        <fullName evidence="13">Long-chain-fatty-acid--CoA ligase</fullName>
        <ecNumber evidence="12">6.2.1.3</ecNumber>
    </recommendedName>
    <alternativeName>
        <fullName evidence="14">Long-chain acyl-CoA synthetase</fullName>
    </alternativeName>
</protein>
<keyword evidence="6" id="KW-0547">Nucleotide-binding</keyword>
<evidence type="ECO:0000259" key="17">
    <source>
        <dbReference type="Pfam" id="PF13193"/>
    </source>
</evidence>
<sequence length="565" mass="61767">MERTERPWLSQYPDGVPADVDPTRYGSLVELMDNACKTHASRVACEAMGSTLTYREIGEKAQALAAWLQSLNLPDGARIALMMPNVPAYLVSIVGALRAGLVIVNINPLYKPRELEQQLRDSEASVIILLENFAHTLQAVPNLGGVKHVVVVSPGDLLGTLKGAIVNLVVRHVKRMVPAWRLPDSLTFTQVLERGKPLPCTPARPGLDDLAVLQYTGGTTGTPKGAMLSHRNLVANVLQVEAVATPVLKPLANQQLAILGALPLYHIFALTICGFYAFHAGMCQVMVMNPRDLKSVVAAWRKRPINIFPGVNTLFNALVHHDGFKALDFSALCLTLGGGMAVQRPVAERWLKLTGKPLIEGYGLSETSPVATVNPTTATEYSGSIGLPLPSTDVAILDESGKEVALGERGEIGIRGPQVMLGYWRKEEETRKSMTAEGYFLTGDIGVMDAQGYTRIVDRKKDMILVSGFNVYPSEIEEVVAEHPGVLECAAVGIPDEHSSEAVKLFVVRKDPSLTEQVLMDWCRDRLTGYKRPKTIEFRDELPKSNVGKILRRELRDEGESQRVA</sequence>
<dbReference type="GO" id="GO:0005524">
    <property type="term" value="F:ATP binding"/>
    <property type="evidence" value="ECO:0007669"/>
    <property type="project" value="UniProtKB-KW"/>
</dbReference>
<dbReference type="SUPFAM" id="SSF56801">
    <property type="entry name" value="Acetyl-CoA synthetase-like"/>
    <property type="match status" value="1"/>
</dbReference>
<dbReference type="EMBL" id="CAADID010000022">
    <property type="protein sequence ID" value="VFR71524.1"/>
    <property type="molecule type" value="Genomic_DNA"/>
</dbReference>
<dbReference type="InterPro" id="IPR042099">
    <property type="entry name" value="ANL_N_sf"/>
</dbReference>
<evidence type="ECO:0000256" key="13">
    <source>
        <dbReference type="ARBA" id="ARBA00039545"/>
    </source>
</evidence>
<dbReference type="EMBL" id="CAADHY010000005">
    <property type="protein sequence ID" value="VFR16155.1"/>
    <property type="molecule type" value="Genomic_DNA"/>
</dbReference>
<dbReference type="PANTHER" id="PTHR43767:SF8">
    <property type="entry name" value="LONG-CHAIN-FATTY-ACID--COA LIGASE"/>
    <property type="match status" value="1"/>
</dbReference>
<keyword evidence="5 19" id="KW-0436">Ligase</keyword>
<feature type="transmembrane region" description="Helical" evidence="15">
    <location>
        <begin position="256"/>
        <end position="278"/>
    </location>
</feature>
<gene>
    <name evidence="18" type="ORF">AMP9_1002</name>
    <name evidence="19" type="ORF">ANT2_0938</name>
    <name evidence="20" type="ORF">ANT3_0939</name>
    <name evidence="21" type="ORF">RAN3_0921</name>
</gene>
<evidence type="ECO:0000313" key="18">
    <source>
        <dbReference type="EMBL" id="VFR16155.1"/>
    </source>
</evidence>
<keyword evidence="8" id="KW-0067">ATP-binding</keyword>
<evidence type="ECO:0000256" key="10">
    <source>
        <dbReference type="ARBA" id="ARBA00023098"/>
    </source>
</evidence>
<keyword evidence="15" id="KW-1133">Transmembrane helix</keyword>
<evidence type="ECO:0000256" key="2">
    <source>
        <dbReference type="ARBA" id="ARBA00004170"/>
    </source>
</evidence>
<evidence type="ECO:0000256" key="5">
    <source>
        <dbReference type="ARBA" id="ARBA00022598"/>
    </source>
</evidence>
<comment type="cofactor">
    <cofactor evidence="1">
        <name>Mg(2+)</name>
        <dbReference type="ChEBI" id="CHEBI:18420"/>
    </cofactor>
</comment>
<evidence type="ECO:0000256" key="14">
    <source>
        <dbReference type="ARBA" id="ARBA00042773"/>
    </source>
</evidence>
<evidence type="ECO:0000313" key="21">
    <source>
        <dbReference type="EMBL" id="VFR92366.1"/>
    </source>
</evidence>
<evidence type="ECO:0000256" key="15">
    <source>
        <dbReference type="SAM" id="Phobius"/>
    </source>
</evidence>
<comment type="similarity">
    <text evidence="4">Belongs to the ATP-dependent AMP-binding enzyme family.</text>
</comment>
<dbReference type="Pfam" id="PF00501">
    <property type="entry name" value="AMP-binding"/>
    <property type="match status" value="1"/>
</dbReference>
<feature type="domain" description="AMP-binding enzyme C-terminal" evidence="17">
    <location>
        <begin position="475"/>
        <end position="549"/>
    </location>
</feature>
<evidence type="ECO:0000256" key="6">
    <source>
        <dbReference type="ARBA" id="ARBA00022741"/>
    </source>
</evidence>
<evidence type="ECO:0000313" key="19">
    <source>
        <dbReference type="EMBL" id="VFR46365.1"/>
    </source>
</evidence>
<dbReference type="EC" id="6.2.1.3" evidence="12"/>